<sequence length="159" mass="17888">MFIAALISLVIIRTTKMPLEISTYIFLMSALFGSVLPDADHKSTRVGKVIPLWLFFKHRTVTHSIIIILLMVLVTKINYYVGYGLFIGVSSHILSDLFTVNGCPFFYPLSKEKQRLGKIKTGGKDERKIVIIVGALLIILSGIYALDFVKYLGDRSYIN</sequence>
<proteinExistence type="predicted"/>
<organism evidence="2 3">
    <name type="scientific">Natronincola peptidivorans</name>
    <dbReference type="NCBI Taxonomy" id="426128"/>
    <lineage>
        <taxon>Bacteria</taxon>
        <taxon>Bacillati</taxon>
        <taxon>Bacillota</taxon>
        <taxon>Clostridia</taxon>
        <taxon>Peptostreptococcales</taxon>
        <taxon>Natronincolaceae</taxon>
        <taxon>Natronincola</taxon>
    </lineage>
</organism>
<dbReference type="PANTHER" id="PTHR35531:SF1">
    <property type="entry name" value="INNER MEMBRANE PROTEIN YBCI-RELATED"/>
    <property type="match status" value="1"/>
</dbReference>
<dbReference type="RefSeq" id="WP_090447109.1">
    <property type="nucleotide sequence ID" value="NZ_FOHU01000051.1"/>
</dbReference>
<protein>
    <submittedName>
        <fullName evidence="2">Inner membrane protein</fullName>
    </submittedName>
</protein>
<keyword evidence="3" id="KW-1185">Reference proteome</keyword>
<evidence type="ECO:0000313" key="3">
    <source>
        <dbReference type="Proteomes" id="UP000199568"/>
    </source>
</evidence>
<gene>
    <name evidence="2" type="ORF">SAMN05660297_03650</name>
</gene>
<name>A0A1I0HKI1_9FIRM</name>
<keyword evidence="1" id="KW-0812">Transmembrane</keyword>
<dbReference type="EMBL" id="FOHU01000051">
    <property type="protein sequence ID" value="SET83604.1"/>
    <property type="molecule type" value="Genomic_DNA"/>
</dbReference>
<reference evidence="2 3" key="1">
    <citation type="submission" date="2016-10" db="EMBL/GenBank/DDBJ databases">
        <authorList>
            <person name="de Groot N.N."/>
        </authorList>
    </citation>
    <scope>NUCLEOTIDE SEQUENCE [LARGE SCALE GENOMIC DNA]</scope>
    <source>
        <strain evidence="2 3">DSM 18979</strain>
    </source>
</reference>
<feature type="transmembrane region" description="Helical" evidence="1">
    <location>
        <begin position="60"/>
        <end position="79"/>
    </location>
</feature>
<dbReference type="Pfam" id="PF04307">
    <property type="entry name" value="YdjM"/>
    <property type="match status" value="1"/>
</dbReference>
<dbReference type="AlphaFoldDB" id="A0A1I0HKI1"/>
<feature type="transmembrane region" description="Helical" evidence="1">
    <location>
        <begin position="129"/>
        <end position="146"/>
    </location>
</feature>
<dbReference type="InterPro" id="IPR007404">
    <property type="entry name" value="YdjM-like"/>
</dbReference>
<dbReference type="PANTHER" id="PTHR35531">
    <property type="entry name" value="INNER MEMBRANE PROTEIN YBCI-RELATED"/>
    <property type="match status" value="1"/>
</dbReference>
<evidence type="ECO:0000256" key="1">
    <source>
        <dbReference type="SAM" id="Phobius"/>
    </source>
</evidence>
<dbReference type="Proteomes" id="UP000199568">
    <property type="component" value="Unassembled WGS sequence"/>
</dbReference>
<dbReference type="OrthoDB" id="5459053at2"/>
<keyword evidence="1" id="KW-1133">Transmembrane helix</keyword>
<dbReference type="STRING" id="426128.SAMN05660297_03650"/>
<feature type="transmembrane region" description="Helical" evidence="1">
    <location>
        <begin position="85"/>
        <end position="109"/>
    </location>
</feature>
<accession>A0A1I0HKI1</accession>
<evidence type="ECO:0000313" key="2">
    <source>
        <dbReference type="EMBL" id="SET83604.1"/>
    </source>
</evidence>
<keyword evidence="1" id="KW-0472">Membrane</keyword>